<dbReference type="SUPFAM" id="SSF81383">
    <property type="entry name" value="F-box domain"/>
    <property type="match status" value="1"/>
</dbReference>
<protein>
    <recommendedName>
        <fullName evidence="2">F-box domain-containing protein</fullName>
    </recommendedName>
</protein>
<dbReference type="Pfam" id="PF12937">
    <property type="entry name" value="F-box-like"/>
    <property type="match status" value="1"/>
</dbReference>
<dbReference type="PANTHER" id="PTHR45088">
    <property type="entry name" value="OSJNBA0022H21.17 PROTEIN"/>
    <property type="match status" value="1"/>
</dbReference>
<feature type="domain" description="F-box" evidence="2">
    <location>
        <begin position="71"/>
        <end position="108"/>
    </location>
</feature>
<dbReference type="InterPro" id="IPR053301">
    <property type="entry name" value="F-box_motif"/>
</dbReference>
<sequence length="405" mass="45080">MRNPGAAASDDIGRSSCFSISTPLAKSDGRDRHRCPPSRQYSQQPHRDSRRRREGRASRWDVGGEGPSRAAGDFSDLPYELLARIATTMDVPSLRAASAVCRSWREALGPLREAMVLLWSGKRFKHGRGGWQRDPQKALDSFLKGAARGSAAAMVDAGLMYWEMGRKEEGRELYRKAAELGHPTAQCNLGISFLEADQPNPKEAVKWFYKSAVSGYPRAQYSLALCLHQGHGVEHNPIEAFRLLSFHCHLDNNTGTSHVADGTYNTSICYSTGEGLQQSHRRARMWMKLAADQGHRKAQLERGLELYSSGDLMKALVYLELATRAGEASATHMKEVIMEALCPASRDRAIALADKWQLQHAHRHHPDCKYPSPLLCSLISLFSSPLISSSENLHYLCWGPLRSLL</sequence>
<dbReference type="InterPro" id="IPR036047">
    <property type="entry name" value="F-box-like_dom_sf"/>
</dbReference>
<dbReference type="CDD" id="cd09917">
    <property type="entry name" value="F-box_SF"/>
    <property type="match status" value="1"/>
</dbReference>
<accession>A0A7I8JFA9</accession>
<dbReference type="Proteomes" id="UP001189122">
    <property type="component" value="Unassembled WGS sequence"/>
</dbReference>
<dbReference type="AlphaFoldDB" id="A0A7I8JFA9"/>
<evidence type="ECO:0000313" key="3">
    <source>
        <dbReference type="EMBL" id="CAA2628977.1"/>
    </source>
</evidence>
<dbReference type="EMBL" id="CACRZD030000011">
    <property type="protein sequence ID" value="CAA6668223.1"/>
    <property type="molecule type" value="Genomic_DNA"/>
</dbReference>
<gene>
    <name evidence="3" type="ORF">SI7747_11014617</name>
</gene>
<dbReference type="EMBL" id="LR743598">
    <property type="protein sequence ID" value="CAA2628977.1"/>
    <property type="molecule type" value="Genomic_DNA"/>
</dbReference>
<dbReference type="Pfam" id="PF08238">
    <property type="entry name" value="Sel1"/>
    <property type="match status" value="5"/>
</dbReference>
<evidence type="ECO:0000259" key="2">
    <source>
        <dbReference type="PROSITE" id="PS50181"/>
    </source>
</evidence>
<dbReference type="Gene3D" id="1.20.1280.50">
    <property type="match status" value="1"/>
</dbReference>
<dbReference type="PANTHER" id="PTHR45088:SF1">
    <property type="entry name" value="OS04G0476000 PROTEIN"/>
    <property type="match status" value="1"/>
</dbReference>
<evidence type="ECO:0000313" key="4">
    <source>
        <dbReference type="Proteomes" id="UP001189122"/>
    </source>
</evidence>
<dbReference type="SUPFAM" id="SSF81901">
    <property type="entry name" value="HCP-like"/>
    <property type="match status" value="1"/>
</dbReference>
<keyword evidence="4" id="KW-1185">Reference proteome</keyword>
<organism evidence="3">
    <name type="scientific">Spirodela intermedia</name>
    <name type="common">Intermediate duckweed</name>
    <dbReference type="NCBI Taxonomy" id="51605"/>
    <lineage>
        <taxon>Eukaryota</taxon>
        <taxon>Viridiplantae</taxon>
        <taxon>Streptophyta</taxon>
        <taxon>Embryophyta</taxon>
        <taxon>Tracheophyta</taxon>
        <taxon>Spermatophyta</taxon>
        <taxon>Magnoliopsida</taxon>
        <taxon>Liliopsida</taxon>
        <taxon>Araceae</taxon>
        <taxon>Lemnoideae</taxon>
        <taxon>Spirodela</taxon>
    </lineage>
</organism>
<evidence type="ECO:0000256" key="1">
    <source>
        <dbReference type="SAM" id="MobiDB-lite"/>
    </source>
</evidence>
<dbReference type="InterPro" id="IPR001810">
    <property type="entry name" value="F-box_dom"/>
</dbReference>
<name>A0A7I8JFA9_SPIIN</name>
<feature type="region of interest" description="Disordered" evidence="1">
    <location>
        <begin position="1"/>
        <end position="67"/>
    </location>
</feature>
<dbReference type="InterPro" id="IPR006597">
    <property type="entry name" value="Sel1-like"/>
</dbReference>
<dbReference type="PROSITE" id="PS50181">
    <property type="entry name" value="FBOX"/>
    <property type="match status" value="1"/>
</dbReference>
<dbReference type="InterPro" id="IPR011990">
    <property type="entry name" value="TPR-like_helical_dom_sf"/>
</dbReference>
<dbReference type="Gene3D" id="1.25.40.10">
    <property type="entry name" value="Tetratricopeptide repeat domain"/>
    <property type="match status" value="2"/>
</dbReference>
<reference evidence="3 4" key="1">
    <citation type="submission" date="2019-12" db="EMBL/GenBank/DDBJ databases">
        <authorList>
            <person name="Scholz U."/>
            <person name="Mascher M."/>
            <person name="Fiebig A."/>
        </authorList>
    </citation>
    <scope>NUCLEOTIDE SEQUENCE</scope>
</reference>
<dbReference type="SMART" id="SM00671">
    <property type="entry name" value="SEL1"/>
    <property type="match status" value="5"/>
</dbReference>
<proteinExistence type="predicted"/>